<keyword evidence="2" id="KW-0677">Repeat</keyword>
<dbReference type="InterPro" id="IPR038408">
    <property type="entry name" value="GNK2_sf"/>
</dbReference>
<evidence type="ECO:0000256" key="2">
    <source>
        <dbReference type="ARBA" id="ARBA00022737"/>
    </source>
</evidence>
<feature type="transmembrane region" description="Helical" evidence="3">
    <location>
        <begin position="12"/>
        <end position="30"/>
    </location>
</feature>
<gene>
    <name evidence="5" type="ORF">LTRI10_LOCUS16534</name>
</gene>
<name>A0AAV2DNS2_9ROSI</name>
<keyword evidence="3" id="KW-1133">Transmembrane helix</keyword>
<keyword evidence="3" id="KW-0472">Membrane</keyword>
<dbReference type="EMBL" id="OZ034816">
    <property type="protein sequence ID" value="CAL1374689.1"/>
    <property type="molecule type" value="Genomic_DNA"/>
</dbReference>
<keyword evidence="6" id="KW-1185">Reference proteome</keyword>
<proteinExistence type="predicted"/>
<evidence type="ECO:0000313" key="5">
    <source>
        <dbReference type="EMBL" id="CAL1374689.1"/>
    </source>
</evidence>
<reference evidence="5 6" key="1">
    <citation type="submission" date="2024-04" db="EMBL/GenBank/DDBJ databases">
        <authorList>
            <person name="Fracassetti M."/>
        </authorList>
    </citation>
    <scope>NUCLEOTIDE SEQUENCE [LARGE SCALE GENOMIC DNA]</scope>
</reference>
<accession>A0AAV2DNS2</accession>
<organism evidence="5 6">
    <name type="scientific">Linum trigynum</name>
    <dbReference type="NCBI Taxonomy" id="586398"/>
    <lineage>
        <taxon>Eukaryota</taxon>
        <taxon>Viridiplantae</taxon>
        <taxon>Streptophyta</taxon>
        <taxon>Embryophyta</taxon>
        <taxon>Tracheophyta</taxon>
        <taxon>Spermatophyta</taxon>
        <taxon>Magnoliopsida</taxon>
        <taxon>eudicotyledons</taxon>
        <taxon>Gunneridae</taxon>
        <taxon>Pentapetalae</taxon>
        <taxon>rosids</taxon>
        <taxon>fabids</taxon>
        <taxon>Malpighiales</taxon>
        <taxon>Linaceae</taxon>
        <taxon>Linum</taxon>
    </lineage>
</organism>
<evidence type="ECO:0000259" key="4">
    <source>
        <dbReference type="PROSITE" id="PS51473"/>
    </source>
</evidence>
<dbReference type="Pfam" id="PF01657">
    <property type="entry name" value="Stress-antifung"/>
    <property type="match status" value="1"/>
</dbReference>
<evidence type="ECO:0000256" key="1">
    <source>
        <dbReference type="ARBA" id="ARBA00022729"/>
    </source>
</evidence>
<dbReference type="PROSITE" id="PS51473">
    <property type="entry name" value="GNK2"/>
    <property type="match status" value="1"/>
</dbReference>
<keyword evidence="3" id="KW-0812">Transmembrane</keyword>
<keyword evidence="1" id="KW-0732">Signal</keyword>
<dbReference type="CDD" id="cd23509">
    <property type="entry name" value="Gnk2-like"/>
    <property type="match status" value="1"/>
</dbReference>
<dbReference type="InterPro" id="IPR002902">
    <property type="entry name" value="GNK2"/>
</dbReference>
<dbReference type="AlphaFoldDB" id="A0AAV2DNS2"/>
<dbReference type="PANTHER" id="PTHR32099">
    <property type="entry name" value="CYSTEINE-RICH REPEAT SECRETORY PROTEIN"/>
    <property type="match status" value="1"/>
</dbReference>
<dbReference type="Proteomes" id="UP001497516">
    <property type="component" value="Chromosome 3"/>
</dbReference>
<dbReference type="PANTHER" id="PTHR32099:SF31">
    <property type="entry name" value="PROTEIN KINASE DOMAIN-CONTAINING PROTEIN"/>
    <property type="match status" value="1"/>
</dbReference>
<evidence type="ECO:0000256" key="3">
    <source>
        <dbReference type="SAM" id="Phobius"/>
    </source>
</evidence>
<evidence type="ECO:0000313" key="6">
    <source>
        <dbReference type="Proteomes" id="UP001497516"/>
    </source>
</evidence>
<dbReference type="Gene3D" id="3.30.430.20">
    <property type="entry name" value="Gnk2 domain, C-X8-C-X2-C motif"/>
    <property type="match status" value="1"/>
</dbReference>
<feature type="domain" description="Gnk2-homologous" evidence="4">
    <location>
        <begin position="39"/>
        <end position="137"/>
    </location>
</feature>
<protein>
    <recommendedName>
        <fullName evidence="4">Gnk2-homologous domain-containing protein</fullName>
    </recommendedName>
</protein>
<sequence>MIRTGRVINSHIPFLSSAIIFLTTIHLLVFSTTSQQQPTFNTAGCQDSSNSTTPPAYTSNLAALLNTLPPKASTTTFSNDSAADGEVFSLYLCRGDVTLTQAVQEVQRRCPAHRVTITTSACCGTPTSASRYSNDPF</sequence>